<feature type="compositionally biased region" description="Basic and acidic residues" evidence="1">
    <location>
        <begin position="11"/>
        <end position="30"/>
    </location>
</feature>
<name>A0A0B6XX07_9EUPU</name>
<feature type="compositionally biased region" description="Low complexity" evidence="1">
    <location>
        <begin position="82"/>
        <end position="92"/>
    </location>
</feature>
<protein>
    <submittedName>
        <fullName evidence="2">Uncharacterized protein</fullName>
    </submittedName>
</protein>
<reference evidence="2" key="1">
    <citation type="submission" date="2014-12" db="EMBL/GenBank/DDBJ databases">
        <title>Insight into the proteome of Arion vulgaris.</title>
        <authorList>
            <person name="Aradska J."/>
            <person name="Bulat T."/>
            <person name="Smidak R."/>
            <person name="Sarate P."/>
            <person name="Gangsoo J."/>
            <person name="Sialana F."/>
            <person name="Bilban M."/>
            <person name="Lubec G."/>
        </authorList>
    </citation>
    <scope>NUCLEOTIDE SEQUENCE</scope>
    <source>
        <tissue evidence="2">Skin</tissue>
    </source>
</reference>
<feature type="non-terminal residue" evidence="2">
    <location>
        <position position="127"/>
    </location>
</feature>
<feature type="non-terminal residue" evidence="2">
    <location>
        <position position="1"/>
    </location>
</feature>
<accession>A0A0B6XX07</accession>
<evidence type="ECO:0000256" key="1">
    <source>
        <dbReference type="SAM" id="MobiDB-lite"/>
    </source>
</evidence>
<evidence type="ECO:0000313" key="2">
    <source>
        <dbReference type="EMBL" id="CEK48424.1"/>
    </source>
</evidence>
<feature type="region of interest" description="Disordered" evidence="1">
    <location>
        <begin position="1"/>
        <end position="127"/>
    </location>
</feature>
<gene>
    <name evidence="2" type="primary">ORF3934</name>
</gene>
<dbReference type="EMBL" id="HACG01001559">
    <property type="protein sequence ID" value="CEK48424.1"/>
    <property type="molecule type" value="Transcribed_RNA"/>
</dbReference>
<feature type="compositionally biased region" description="Pro residues" evidence="1">
    <location>
        <begin position="101"/>
        <end position="115"/>
    </location>
</feature>
<feature type="compositionally biased region" description="Basic and acidic residues" evidence="1">
    <location>
        <begin position="48"/>
        <end position="63"/>
    </location>
</feature>
<sequence length="127" mass="13464">DTSTTSAVRKHKDEAVNSKEDEKVDVPIEERGEEDEETKAASQNLADIVKDLEEADVDKKPDSPDTDADTQTSVQSDIAAESSSFGSIDSLSDAFSDAPTPTDPQIPSSPPPAPAPVIVNSDHEMPS</sequence>
<dbReference type="AlphaFoldDB" id="A0A0B6XX07"/>
<organism evidence="2">
    <name type="scientific">Arion vulgaris</name>
    <dbReference type="NCBI Taxonomy" id="1028688"/>
    <lineage>
        <taxon>Eukaryota</taxon>
        <taxon>Metazoa</taxon>
        <taxon>Spiralia</taxon>
        <taxon>Lophotrochozoa</taxon>
        <taxon>Mollusca</taxon>
        <taxon>Gastropoda</taxon>
        <taxon>Heterobranchia</taxon>
        <taxon>Euthyneura</taxon>
        <taxon>Panpulmonata</taxon>
        <taxon>Eupulmonata</taxon>
        <taxon>Stylommatophora</taxon>
        <taxon>Helicina</taxon>
        <taxon>Arionoidea</taxon>
        <taxon>Arionidae</taxon>
        <taxon>Arion</taxon>
    </lineage>
</organism>
<proteinExistence type="predicted"/>